<dbReference type="InterPro" id="IPR015422">
    <property type="entry name" value="PyrdxlP-dep_Trfase_small"/>
</dbReference>
<protein>
    <submittedName>
        <fullName evidence="2">Cysteine desulfurase family protein, VC1184 subfamily</fullName>
    </submittedName>
</protein>
<reference evidence="2 3" key="1">
    <citation type="submission" date="2016-11" db="EMBL/GenBank/DDBJ databases">
        <authorList>
            <person name="Jaros S."/>
            <person name="Januszkiewicz K."/>
            <person name="Wedrychowicz H."/>
        </authorList>
    </citation>
    <scope>NUCLEOTIDE SEQUENCE [LARGE SCALE GENOMIC DNA]</scope>
    <source>
        <strain evidence="2 3">DSM 45627</strain>
    </source>
</reference>
<keyword evidence="3" id="KW-1185">Reference proteome</keyword>
<dbReference type="InterPro" id="IPR015424">
    <property type="entry name" value="PyrdxlP-dep_Trfase"/>
</dbReference>
<dbReference type="Proteomes" id="UP000186132">
    <property type="component" value="Unassembled WGS sequence"/>
</dbReference>
<sequence length="410" mass="43227">MGVRPGVIGVDVARVRGLYPTLATRTAQLDGSFAALQPESVIRAVIATLRSAPAQPGSRSSRSQQSATRVLRARRAVADLVRADPADVVLGQSAGSLLQRFVSLLASDWQLGDEIVLNRLDADLVTQPFTRAARNRGTVVRWAEVDLDTGDVPAWQYDELVGRRTRVVTVSLANPATGTVPDVRAIADLAHEQGALVVVDAGVAPLYAPIDTEALGADLLAVSATVLGGPTAGAVVARPGLLDELGELDDAPAAERSALQRFENFPLPVELLDGVTAAVDHLADLDENPEGTRRDRLVRSVTASARYAGGLFAHLDAELRELPGVTVLGASERALPVTAYTVAGCSPDEVGAFLQRHDVSVWTGASGLSEVLRAFGADEFGGAVFLGVMPHTTAGEVEQFVDAMRQLCRR</sequence>
<gene>
    <name evidence="2" type="ORF">SAMN05443575_1688</name>
</gene>
<organism evidence="2 3">
    <name type="scientific">Jatrophihabitans endophyticus</name>
    <dbReference type="NCBI Taxonomy" id="1206085"/>
    <lineage>
        <taxon>Bacteria</taxon>
        <taxon>Bacillati</taxon>
        <taxon>Actinomycetota</taxon>
        <taxon>Actinomycetes</taxon>
        <taxon>Jatrophihabitantales</taxon>
        <taxon>Jatrophihabitantaceae</taxon>
        <taxon>Jatrophihabitans</taxon>
    </lineage>
</organism>
<dbReference type="Gene3D" id="3.40.640.10">
    <property type="entry name" value="Type I PLP-dependent aspartate aminotransferase-like (Major domain)"/>
    <property type="match status" value="1"/>
</dbReference>
<dbReference type="Pfam" id="PF00266">
    <property type="entry name" value="Aminotran_5"/>
    <property type="match status" value="1"/>
</dbReference>
<accession>A0A1M5HZ68</accession>
<dbReference type="STRING" id="1206085.SAMN05443575_1688"/>
<name>A0A1M5HZ68_9ACTN</name>
<dbReference type="InterPro" id="IPR015421">
    <property type="entry name" value="PyrdxlP-dep_Trfase_major"/>
</dbReference>
<dbReference type="SUPFAM" id="SSF53383">
    <property type="entry name" value="PLP-dependent transferases"/>
    <property type="match status" value="1"/>
</dbReference>
<dbReference type="InterPro" id="IPR000192">
    <property type="entry name" value="Aminotrans_V_dom"/>
</dbReference>
<dbReference type="PANTHER" id="PTHR43586">
    <property type="entry name" value="CYSTEINE DESULFURASE"/>
    <property type="match status" value="1"/>
</dbReference>
<evidence type="ECO:0000313" key="2">
    <source>
        <dbReference type="EMBL" id="SHG21093.1"/>
    </source>
</evidence>
<evidence type="ECO:0000313" key="3">
    <source>
        <dbReference type="Proteomes" id="UP000186132"/>
    </source>
</evidence>
<dbReference type="EMBL" id="FQVU01000002">
    <property type="protein sequence ID" value="SHG21093.1"/>
    <property type="molecule type" value="Genomic_DNA"/>
</dbReference>
<proteinExistence type="predicted"/>
<feature type="domain" description="Aminotransferase class V" evidence="1">
    <location>
        <begin position="29"/>
        <end position="400"/>
    </location>
</feature>
<evidence type="ECO:0000259" key="1">
    <source>
        <dbReference type="Pfam" id="PF00266"/>
    </source>
</evidence>
<dbReference type="Gene3D" id="3.90.1150.10">
    <property type="entry name" value="Aspartate Aminotransferase, domain 1"/>
    <property type="match status" value="1"/>
</dbReference>
<dbReference type="PANTHER" id="PTHR43586:SF21">
    <property type="entry name" value="PYRIDOXAL PHOSPHATE (PLP)-DEPENDENT ASPARTATE AMINOTRANSFERASE SUPERFAMILY"/>
    <property type="match status" value="1"/>
</dbReference>
<dbReference type="AlphaFoldDB" id="A0A1M5HZ68"/>